<keyword evidence="2" id="KW-1185">Reference proteome</keyword>
<evidence type="ECO:0000313" key="2">
    <source>
        <dbReference type="Proteomes" id="UP001144978"/>
    </source>
</evidence>
<organism evidence="1 2">
    <name type="scientific">Trametes sanguinea</name>
    <dbReference type="NCBI Taxonomy" id="158606"/>
    <lineage>
        <taxon>Eukaryota</taxon>
        <taxon>Fungi</taxon>
        <taxon>Dikarya</taxon>
        <taxon>Basidiomycota</taxon>
        <taxon>Agaricomycotina</taxon>
        <taxon>Agaricomycetes</taxon>
        <taxon>Polyporales</taxon>
        <taxon>Polyporaceae</taxon>
        <taxon>Trametes</taxon>
    </lineage>
</organism>
<dbReference type="Proteomes" id="UP001144978">
    <property type="component" value="Unassembled WGS sequence"/>
</dbReference>
<dbReference type="EMBL" id="JANSHE010000723">
    <property type="protein sequence ID" value="KAJ3007679.1"/>
    <property type="molecule type" value="Genomic_DNA"/>
</dbReference>
<evidence type="ECO:0000313" key="1">
    <source>
        <dbReference type="EMBL" id="KAJ3007679.1"/>
    </source>
</evidence>
<accession>A0ACC1Q0Y2</accession>
<name>A0ACC1Q0Y2_9APHY</name>
<gene>
    <name evidence="1" type="ORF">NUW54_g3454</name>
</gene>
<sequence length="481" mass="54978">MDAPVPTAAAGDLELPSSRIQRETIRGHSDRRQYDFDDDLEGISKLHCILSTEFRPLPDTEDERVTREAAGARFPACATSSRNFKRDPVLSERLRDALIYGYQHVGERYENLYRRSAGTNPLTRSEAILFSEELRQLDHVLGHVWTDRTTTETAFFLDRADYYVLIELLEARRAEAKPAFRARQAVLPPLPMWGKNLDYLRYVFPANDFEILGACFRREVEYFLSQLTEYHDFRAKQTTTGNEGHEEIVSRQVDKGKQVAQDLEDPFATPITGRPIPPHLHESVKREGASQSLPRTRFEKDPKESLRTPLPEESVRYSDMPPDASETDRSDYNSRNRPFKFGNGVETVRRDPAKVASHRQPSTHHTQPPARERSHVSIRDVLPRASSHYAGRHSSPRGTASLNGLFKRSRPLSGSELQSSSGEEEPPSRQGSLNRRRDRTHPRRPTPKEEPDPSDSSSDDDEDRRRDRRHAARRERPGGIA</sequence>
<comment type="caution">
    <text evidence="1">The sequence shown here is derived from an EMBL/GenBank/DDBJ whole genome shotgun (WGS) entry which is preliminary data.</text>
</comment>
<proteinExistence type="predicted"/>
<reference evidence="1" key="1">
    <citation type="submission" date="2022-08" db="EMBL/GenBank/DDBJ databases">
        <title>Genome Sequence of Pycnoporus sanguineus.</title>
        <authorList>
            <person name="Buettner E."/>
        </authorList>
    </citation>
    <scope>NUCLEOTIDE SEQUENCE</scope>
    <source>
        <strain evidence="1">CG-C14</strain>
    </source>
</reference>
<protein>
    <submittedName>
        <fullName evidence="1">Uncharacterized protein</fullName>
    </submittedName>
</protein>